<keyword evidence="3" id="KW-1185">Reference proteome</keyword>
<name>A0A7K1UIN3_9MICC</name>
<dbReference type="Proteomes" id="UP000460157">
    <property type="component" value="Unassembled WGS sequence"/>
</dbReference>
<evidence type="ECO:0008006" key="4">
    <source>
        <dbReference type="Google" id="ProtNLM"/>
    </source>
</evidence>
<reference evidence="2 3" key="1">
    <citation type="submission" date="2019-12" db="EMBL/GenBank/DDBJ databases">
        <title>Nesterenkonia muleiensis sp. nov., a novel actinobacterium isolated from sap of Populus euphratica.</title>
        <authorList>
            <person name="Wang R."/>
        </authorList>
    </citation>
    <scope>NUCLEOTIDE SEQUENCE [LARGE SCALE GENOMIC DNA]</scope>
    <source>
        <strain evidence="2 3">F10</strain>
    </source>
</reference>
<comment type="caution">
    <text evidence="2">The sequence shown here is derived from an EMBL/GenBank/DDBJ whole genome shotgun (WGS) entry which is preliminary data.</text>
</comment>
<evidence type="ECO:0000256" key="1">
    <source>
        <dbReference type="SAM" id="MobiDB-lite"/>
    </source>
</evidence>
<evidence type="ECO:0000313" key="3">
    <source>
        <dbReference type="Proteomes" id="UP000460157"/>
    </source>
</evidence>
<dbReference type="SUPFAM" id="SSF56059">
    <property type="entry name" value="Glutathione synthetase ATP-binding domain-like"/>
    <property type="match status" value="1"/>
</dbReference>
<dbReference type="EMBL" id="WRPM01000051">
    <property type="protein sequence ID" value="MVT26232.1"/>
    <property type="molecule type" value="Genomic_DNA"/>
</dbReference>
<dbReference type="InterPro" id="IPR029465">
    <property type="entry name" value="ATPgrasp_TupA"/>
</dbReference>
<evidence type="ECO:0000313" key="2">
    <source>
        <dbReference type="EMBL" id="MVT26232.1"/>
    </source>
</evidence>
<feature type="region of interest" description="Disordered" evidence="1">
    <location>
        <begin position="352"/>
        <end position="375"/>
    </location>
</feature>
<sequence length="375" mass="42547">MNDQQVPSAQEAIELMRRADQAVQRSLSRMLSPEALQNGGEEHLAQLRELLSVASPRHVRDVQLHRMRKHKLYVGRSLSFMGSIVAKTEVGRLSGSLPGWVLTKKHIGYEFMDILDVRRPETFGPAKPFKDVQLTAGTVIKPSAGSGSKGVYLVFSEDEIFHAKDGEQFADRASLEQHAQAILKDRSSATSAKRDLWKVEELILSDTEHRRPAVDLKFWCFYGKVGFVSEINRHPETRWDFWSPEGERIDAPGRWNAVRYEGAGFDPEHLKLVERISAEIPYPFMRVDMLRGDGELVFGEFTPRPGSSNVFTPEWDRKLGEMWGLAENRLQKDLIKGKEFSAYRVLRQRIQRREKSARASARSKKSSGGDAGKKA</sequence>
<organism evidence="2 3">
    <name type="scientific">Nesterenkonia alkaliphila</name>
    <dbReference type="NCBI Taxonomy" id="1463631"/>
    <lineage>
        <taxon>Bacteria</taxon>
        <taxon>Bacillati</taxon>
        <taxon>Actinomycetota</taxon>
        <taxon>Actinomycetes</taxon>
        <taxon>Micrococcales</taxon>
        <taxon>Micrococcaceae</taxon>
        <taxon>Nesterenkonia</taxon>
    </lineage>
</organism>
<gene>
    <name evidence="2" type="ORF">GNZ21_07650</name>
</gene>
<dbReference type="OrthoDB" id="9791827at2"/>
<dbReference type="Pfam" id="PF14305">
    <property type="entry name" value="ATPgrasp_TupA"/>
    <property type="match status" value="1"/>
</dbReference>
<accession>A0A7K1UIN3</accession>
<dbReference type="AlphaFoldDB" id="A0A7K1UIN3"/>
<proteinExistence type="predicted"/>
<dbReference type="RefSeq" id="WP_157322961.1">
    <property type="nucleotide sequence ID" value="NZ_BMFX01000006.1"/>
</dbReference>
<protein>
    <recommendedName>
        <fullName evidence="4">Teichuronopeptide biosynthesis TupA-like protein</fullName>
    </recommendedName>
</protein>